<accession>A0A2M9B768</accession>
<evidence type="ECO:0000313" key="1">
    <source>
        <dbReference type="EMBL" id="PJJ53772.1"/>
    </source>
</evidence>
<protein>
    <submittedName>
        <fullName evidence="1">Histidine kinase/DNA gyrase B/HSP90-like ATPase</fullName>
    </submittedName>
</protein>
<gene>
    <name evidence="1" type="ORF">CLV56_3266</name>
</gene>
<dbReference type="Gene3D" id="3.30.565.10">
    <property type="entry name" value="Histidine kinase-like ATPase, C-terminal domain"/>
    <property type="match status" value="1"/>
</dbReference>
<keyword evidence="1" id="KW-0418">Kinase</keyword>
<dbReference type="SUPFAM" id="SSF55874">
    <property type="entry name" value="ATPase domain of HSP90 chaperone/DNA topoisomerase II/histidine kinase"/>
    <property type="match status" value="1"/>
</dbReference>
<reference evidence="1 2" key="1">
    <citation type="submission" date="2017-11" db="EMBL/GenBank/DDBJ databases">
        <title>Genomic Encyclopedia of Archaeal and Bacterial Type Strains, Phase II (KMG-II): From Individual Species to Whole Genera.</title>
        <authorList>
            <person name="Goeker M."/>
        </authorList>
    </citation>
    <scope>NUCLEOTIDE SEQUENCE [LARGE SCALE GENOMIC DNA]</scope>
    <source>
        <strain evidence="1 2">DSM 27763</strain>
    </source>
</reference>
<keyword evidence="1" id="KW-0808">Transferase</keyword>
<dbReference type="InterPro" id="IPR036890">
    <property type="entry name" value="HATPase_C_sf"/>
</dbReference>
<dbReference type="EMBL" id="PGEZ01000002">
    <property type="protein sequence ID" value="PJJ53772.1"/>
    <property type="molecule type" value="Genomic_DNA"/>
</dbReference>
<sequence>MRPGVGMLGLFPHMKYQPWYALGELVDNSIQSYVASRDRLRDLHGSDYRLRVEIVVDPTEGGMITVRDNAAGISVADWQRAFQVGEPPADTSGLSQFGIGMKAACCWFSRSWTLESSSIGEECKRTVLFDVPAIVEAHEENLVVRESVAPWDRHGTEIRMTSLHRTPRRRTVGKIRQYLGSIYRQFIRRGDVDIVFNGERIEYDEPAVLTAPLWKDPHGGAIEWRRPVDVTLRSGRRVLGFVAIRETGSTSMAGLALFYRDKVVTGAGEDTYRPERVFGAGNTFQSQRLFGELHMDEFDVTYTKDALVWHDEEDEFVELLRTELEDEDLPLLKQAQNYRSRTLSKGSTRQAETAAGNIASSLLAAPDLLTSPPAVPVEATFEHNSSTVGNNAGPQIHVDRELGMPIDGAVWKVSLRLVSDEGDDDWLGVATDVGSTGEPHVIIKVNQSHPFMRAYCELPGQELEPVWRVAVALGLGQELARKEGARMPSLVIRSVNSILLGYLSKKD</sequence>
<organism evidence="1 2">
    <name type="scientific">Mumia flava</name>
    <dbReference type="NCBI Taxonomy" id="1348852"/>
    <lineage>
        <taxon>Bacteria</taxon>
        <taxon>Bacillati</taxon>
        <taxon>Actinomycetota</taxon>
        <taxon>Actinomycetes</taxon>
        <taxon>Propionibacteriales</taxon>
        <taxon>Nocardioidaceae</taxon>
        <taxon>Mumia</taxon>
    </lineage>
</organism>
<name>A0A2M9B768_9ACTN</name>
<proteinExistence type="predicted"/>
<dbReference type="GO" id="GO:0016301">
    <property type="term" value="F:kinase activity"/>
    <property type="evidence" value="ECO:0007669"/>
    <property type="project" value="UniProtKB-KW"/>
</dbReference>
<dbReference type="Proteomes" id="UP000230842">
    <property type="component" value="Unassembled WGS sequence"/>
</dbReference>
<keyword evidence="2" id="KW-1185">Reference proteome</keyword>
<comment type="caution">
    <text evidence="1">The sequence shown here is derived from an EMBL/GenBank/DDBJ whole genome shotgun (WGS) entry which is preliminary data.</text>
</comment>
<dbReference type="Pfam" id="PF13589">
    <property type="entry name" value="HATPase_c_3"/>
    <property type="match status" value="1"/>
</dbReference>
<dbReference type="AlphaFoldDB" id="A0A2M9B768"/>
<evidence type="ECO:0000313" key="2">
    <source>
        <dbReference type="Proteomes" id="UP000230842"/>
    </source>
</evidence>